<evidence type="ECO:0000313" key="4">
    <source>
        <dbReference type="Proteomes" id="UP000037939"/>
    </source>
</evidence>
<keyword evidence="1" id="KW-0472">Membrane</keyword>
<dbReference type="PANTHER" id="PTHR38104">
    <property type="match status" value="1"/>
</dbReference>
<feature type="transmembrane region" description="Helical" evidence="1">
    <location>
        <begin position="85"/>
        <end position="106"/>
    </location>
</feature>
<evidence type="ECO:0000259" key="2">
    <source>
        <dbReference type="Pfam" id="PF03872"/>
    </source>
</evidence>
<dbReference type="EMBL" id="LAQT01000008">
    <property type="protein sequence ID" value="KPC52977.1"/>
    <property type="molecule type" value="Genomic_DNA"/>
</dbReference>
<name>A0A0N0XIR1_9NEIS</name>
<gene>
    <name evidence="3" type="ORF">WG78_10820</name>
</gene>
<dbReference type="Gene3D" id="1.10.10.880">
    <property type="entry name" value="Anti sigma-E protein RseA, N-terminal domain"/>
    <property type="match status" value="1"/>
</dbReference>
<dbReference type="STRING" id="857265.WG78_10820"/>
<dbReference type="InterPro" id="IPR036147">
    <property type="entry name" value="Anti-sigma_E_RseA_N_sf"/>
</dbReference>
<reference evidence="3 4" key="1">
    <citation type="submission" date="2015-07" db="EMBL/GenBank/DDBJ databases">
        <title>Draft genome sequence of the Amantichitinum ursilacus IGB-41, a new chitin-degrading bacterium.</title>
        <authorList>
            <person name="Kirstahler P."/>
            <person name="Guenther M."/>
            <person name="Grumaz C."/>
            <person name="Rupp S."/>
            <person name="Zibek S."/>
            <person name="Sohn K."/>
        </authorList>
    </citation>
    <scope>NUCLEOTIDE SEQUENCE [LARGE SCALE GENOMIC DNA]</scope>
    <source>
        <strain evidence="3 4">IGB-41</strain>
    </source>
</reference>
<keyword evidence="1" id="KW-1133">Transmembrane helix</keyword>
<evidence type="ECO:0000256" key="1">
    <source>
        <dbReference type="SAM" id="Phobius"/>
    </source>
</evidence>
<sequence>MKEHLSALIDGELDPSGYDQVLASLHADASLRQQWHDWHMVGDVMQQHPILSPDFMQKFSARLAVEPIVIAPQANLRKRRFMRRALAPLSAAASVAFLGVVGWQAFHGAYTNGNVTALPQVAAVSASPLKVANAADSNPQFRAYLAAHREDSGNVIDGRDIVYASFETKQPK</sequence>
<keyword evidence="4" id="KW-1185">Reference proteome</keyword>
<dbReference type="SUPFAM" id="SSF89069">
    <property type="entry name" value="N-terminal, cytoplasmic domain of anti-sigmaE factor RseA"/>
    <property type="match status" value="1"/>
</dbReference>
<dbReference type="InterPro" id="IPR052383">
    <property type="entry name" value="Anti-sigma-E_RseA-like"/>
</dbReference>
<dbReference type="InterPro" id="IPR005572">
    <property type="entry name" value="Anti-sigma_E_RseA_N"/>
</dbReference>
<dbReference type="AlphaFoldDB" id="A0A0N0XIR1"/>
<evidence type="ECO:0000313" key="3">
    <source>
        <dbReference type="EMBL" id="KPC52977.1"/>
    </source>
</evidence>
<dbReference type="PANTHER" id="PTHR38104:SF1">
    <property type="entry name" value="ANTI-SIGMA-E FACTOR RSEA"/>
    <property type="match status" value="1"/>
</dbReference>
<dbReference type="CDD" id="cd16328">
    <property type="entry name" value="RseA_N"/>
    <property type="match status" value="1"/>
</dbReference>
<protein>
    <submittedName>
        <fullName evidence="3">Anti-RNA polymerase sigma factor SigE</fullName>
    </submittedName>
</protein>
<dbReference type="OrthoDB" id="8561243at2"/>
<organism evidence="3 4">
    <name type="scientific">Amantichitinum ursilacus</name>
    <dbReference type="NCBI Taxonomy" id="857265"/>
    <lineage>
        <taxon>Bacteria</taxon>
        <taxon>Pseudomonadati</taxon>
        <taxon>Pseudomonadota</taxon>
        <taxon>Betaproteobacteria</taxon>
        <taxon>Neisseriales</taxon>
        <taxon>Chitinibacteraceae</taxon>
        <taxon>Amantichitinum</taxon>
    </lineage>
</organism>
<dbReference type="RefSeq" id="WP_053937815.1">
    <property type="nucleotide sequence ID" value="NZ_LAQT01000008.1"/>
</dbReference>
<dbReference type="GO" id="GO:0016989">
    <property type="term" value="F:sigma factor antagonist activity"/>
    <property type="evidence" value="ECO:0007669"/>
    <property type="project" value="InterPro"/>
</dbReference>
<dbReference type="Pfam" id="PF03872">
    <property type="entry name" value="RseA_N"/>
    <property type="match status" value="1"/>
</dbReference>
<dbReference type="Proteomes" id="UP000037939">
    <property type="component" value="Unassembled WGS sequence"/>
</dbReference>
<proteinExistence type="predicted"/>
<keyword evidence="1" id="KW-0812">Transmembrane</keyword>
<feature type="domain" description="Anti sigma-E protein RseA N-terminal" evidence="2">
    <location>
        <begin position="2"/>
        <end position="75"/>
    </location>
</feature>
<comment type="caution">
    <text evidence="3">The sequence shown here is derived from an EMBL/GenBank/DDBJ whole genome shotgun (WGS) entry which is preliminary data.</text>
</comment>
<accession>A0A0N0XIR1</accession>